<evidence type="ECO:0000256" key="6">
    <source>
        <dbReference type="ARBA" id="ARBA00023004"/>
    </source>
</evidence>
<comment type="caution">
    <text evidence="8">The sequence shown here is derived from an EMBL/GenBank/DDBJ whole genome shotgun (WGS) entry which is preliminary data.</text>
</comment>
<dbReference type="GO" id="GO:0031418">
    <property type="term" value="F:L-ascorbic acid binding"/>
    <property type="evidence" value="ECO:0007669"/>
    <property type="project" value="UniProtKB-KW"/>
</dbReference>
<dbReference type="PANTHER" id="PTHR12907:SF26">
    <property type="entry name" value="HIF PROLYL HYDROXYLASE, ISOFORM C"/>
    <property type="match status" value="1"/>
</dbReference>
<dbReference type="InterPro" id="IPR005123">
    <property type="entry name" value="Oxoglu/Fe-dep_dioxygenase_dom"/>
</dbReference>
<sequence>MNTQSFEDDIHQYGFHIIDNFLGESDYQDLLTAIATKYQLGHFRLAKIGNNENVQQKRAIRSDHIYWLDSFSDHVGLEAYMAAIEMIRNLLNQAFFLSLVEFEAHFAAYAPGSFYKKHIDQFITTQERKISCVYYLNTNWLPEHGGELSIYNPKDELLATVQPVGNRMICFNSELPHEVLPTTNMRYSITGWFKTRPVLPF</sequence>
<evidence type="ECO:0000313" key="9">
    <source>
        <dbReference type="Proteomes" id="UP000630149"/>
    </source>
</evidence>
<name>A0A917JMA4_9GAMM</name>
<dbReference type="InterPro" id="IPR051559">
    <property type="entry name" value="HIF_prolyl_hydroxylases"/>
</dbReference>
<evidence type="ECO:0000256" key="1">
    <source>
        <dbReference type="ARBA" id="ARBA00001961"/>
    </source>
</evidence>
<dbReference type="GO" id="GO:0071456">
    <property type="term" value="P:cellular response to hypoxia"/>
    <property type="evidence" value="ECO:0007669"/>
    <property type="project" value="TreeGrafter"/>
</dbReference>
<evidence type="ECO:0000256" key="2">
    <source>
        <dbReference type="ARBA" id="ARBA00022723"/>
    </source>
</evidence>
<dbReference type="GO" id="GO:0008198">
    <property type="term" value="F:ferrous iron binding"/>
    <property type="evidence" value="ECO:0007669"/>
    <property type="project" value="TreeGrafter"/>
</dbReference>
<evidence type="ECO:0000256" key="5">
    <source>
        <dbReference type="ARBA" id="ARBA00023002"/>
    </source>
</evidence>
<dbReference type="EMBL" id="BMOB01000001">
    <property type="protein sequence ID" value="GGI76261.1"/>
    <property type="molecule type" value="Genomic_DNA"/>
</dbReference>
<keyword evidence="4" id="KW-0223">Dioxygenase</keyword>
<dbReference type="PANTHER" id="PTHR12907">
    <property type="entry name" value="EGL NINE HOMOLOG-RELATED"/>
    <property type="match status" value="1"/>
</dbReference>
<dbReference type="Gene3D" id="2.60.120.620">
    <property type="entry name" value="q2cbj1_9rhob like domain"/>
    <property type="match status" value="1"/>
</dbReference>
<feature type="domain" description="Fe2OG dioxygenase" evidence="7">
    <location>
        <begin position="90"/>
        <end position="195"/>
    </location>
</feature>
<comment type="cofactor">
    <cofactor evidence="1">
        <name>L-ascorbate</name>
        <dbReference type="ChEBI" id="CHEBI:38290"/>
    </cofactor>
</comment>
<dbReference type="GO" id="GO:0031543">
    <property type="term" value="F:peptidyl-proline dioxygenase activity"/>
    <property type="evidence" value="ECO:0007669"/>
    <property type="project" value="TreeGrafter"/>
</dbReference>
<dbReference type="InterPro" id="IPR044862">
    <property type="entry name" value="Pro_4_hyd_alph_FE2OG_OXY"/>
</dbReference>
<dbReference type="Proteomes" id="UP000630149">
    <property type="component" value="Unassembled WGS sequence"/>
</dbReference>
<evidence type="ECO:0000313" key="8">
    <source>
        <dbReference type="EMBL" id="GGI76261.1"/>
    </source>
</evidence>
<dbReference type="PROSITE" id="PS51471">
    <property type="entry name" value="FE2OG_OXY"/>
    <property type="match status" value="1"/>
</dbReference>
<keyword evidence="6" id="KW-0408">Iron</keyword>
<keyword evidence="9" id="KW-1185">Reference proteome</keyword>
<reference evidence="8" key="1">
    <citation type="journal article" date="2014" name="Int. J. Syst. Evol. Microbiol.">
        <title>Complete genome sequence of Corynebacterium casei LMG S-19264T (=DSM 44701T), isolated from a smear-ripened cheese.</title>
        <authorList>
            <consortium name="US DOE Joint Genome Institute (JGI-PGF)"/>
            <person name="Walter F."/>
            <person name="Albersmeier A."/>
            <person name="Kalinowski J."/>
            <person name="Ruckert C."/>
        </authorList>
    </citation>
    <scope>NUCLEOTIDE SEQUENCE</scope>
    <source>
        <strain evidence="8">JCM 13919</strain>
    </source>
</reference>
<dbReference type="OrthoDB" id="9783171at2"/>
<dbReference type="InterPro" id="IPR006620">
    <property type="entry name" value="Pro_4_hyd_alph"/>
</dbReference>
<accession>A0A917JMA4</accession>
<proteinExistence type="predicted"/>
<evidence type="ECO:0000259" key="7">
    <source>
        <dbReference type="PROSITE" id="PS51471"/>
    </source>
</evidence>
<keyword evidence="2" id="KW-0479">Metal-binding</keyword>
<keyword evidence="3" id="KW-0847">Vitamin C</keyword>
<organism evidence="8 9">
    <name type="scientific">Legionella impletisoli</name>
    <dbReference type="NCBI Taxonomy" id="343510"/>
    <lineage>
        <taxon>Bacteria</taxon>
        <taxon>Pseudomonadati</taxon>
        <taxon>Pseudomonadota</taxon>
        <taxon>Gammaproteobacteria</taxon>
        <taxon>Legionellales</taxon>
        <taxon>Legionellaceae</taxon>
        <taxon>Legionella</taxon>
    </lineage>
</organism>
<protein>
    <recommendedName>
        <fullName evidence="7">Fe2OG dioxygenase domain-containing protein</fullName>
    </recommendedName>
</protein>
<gene>
    <name evidence="8" type="ORF">GCM10007966_01400</name>
</gene>
<keyword evidence="5" id="KW-0560">Oxidoreductase</keyword>
<dbReference type="SMART" id="SM00702">
    <property type="entry name" value="P4Hc"/>
    <property type="match status" value="1"/>
</dbReference>
<evidence type="ECO:0000256" key="4">
    <source>
        <dbReference type="ARBA" id="ARBA00022964"/>
    </source>
</evidence>
<dbReference type="RefSeq" id="WP_131775385.1">
    <property type="nucleotide sequence ID" value="NZ_BMOB01000001.1"/>
</dbReference>
<reference evidence="8" key="2">
    <citation type="submission" date="2020-09" db="EMBL/GenBank/DDBJ databases">
        <authorList>
            <person name="Sun Q."/>
            <person name="Ohkuma M."/>
        </authorList>
    </citation>
    <scope>NUCLEOTIDE SEQUENCE</scope>
    <source>
        <strain evidence="8">JCM 13919</strain>
    </source>
</reference>
<dbReference type="Pfam" id="PF13640">
    <property type="entry name" value="2OG-FeII_Oxy_3"/>
    <property type="match status" value="1"/>
</dbReference>
<dbReference type="AlphaFoldDB" id="A0A917JMA4"/>
<evidence type="ECO:0000256" key="3">
    <source>
        <dbReference type="ARBA" id="ARBA00022896"/>
    </source>
</evidence>